<dbReference type="AlphaFoldDB" id="A0AA37LBU8"/>
<dbReference type="Gene3D" id="3.50.50.100">
    <property type="match status" value="1"/>
</dbReference>
<keyword evidence="2" id="KW-1185">Reference proteome</keyword>
<gene>
    <name evidence="1" type="ORF">ColSpa_05798</name>
</gene>
<protein>
    <submittedName>
        <fullName evidence="1">Uncharacterized protein</fullName>
    </submittedName>
</protein>
<comment type="caution">
    <text evidence="1">The sequence shown here is derived from an EMBL/GenBank/DDBJ whole genome shotgun (WGS) entry which is preliminary data.</text>
</comment>
<evidence type="ECO:0000313" key="1">
    <source>
        <dbReference type="EMBL" id="GKT45617.1"/>
    </source>
</evidence>
<accession>A0AA37LBU8</accession>
<organism evidence="1 2">
    <name type="scientific">Colletotrichum spaethianum</name>
    <dbReference type="NCBI Taxonomy" id="700344"/>
    <lineage>
        <taxon>Eukaryota</taxon>
        <taxon>Fungi</taxon>
        <taxon>Dikarya</taxon>
        <taxon>Ascomycota</taxon>
        <taxon>Pezizomycotina</taxon>
        <taxon>Sordariomycetes</taxon>
        <taxon>Hypocreomycetidae</taxon>
        <taxon>Glomerellales</taxon>
        <taxon>Glomerellaceae</taxon>
        <taxon>Colletotrichum</taxon>
        <taxon>Colletotrichum spaethianum species complex</taxon>
    </lineage>
</organism>
<dbReference type="EMBL" id="BQXU01000013">
    <property type="protein sequence ID" value="GKT45617.1"/>
    <property type="molecule type" value="Genomic_DNA"/>
</dbReference>
<dbReference type="Proteomes" id="UP001055115">
    <property type="component" value="Unassembled WGS sequence"/>
</dbReference>
<dbReference type="RefSeq" id="XP_049127967.1">
    <property type="nucleotide sequence ID" value="XM_049272010.1"/>
</dbReference>
<evidence type="ECO:0000313" key="2">
    <source>
        <dbReference type="Proteomes" id="UP001055115"/>
    </source>
</evidence>
<sequence length="72" mass="7956">MVKTVVVLGAAFGGLGVAHRLLKYTRQTEEDIRVILVSKVRRPSTLIDITQHWEPGRPFQEPEAVLAFGGLS</sequence>
<reference evidence="1 2" key="1">
    <citation type="submission" date="2022-03" db="EMBL/GenBank/DDBJ databases">
        <title>Genome data of Colletotrichum spp.</title>
        <authorList>
            <person name="Utami Y.D."/>
            <person name="Hiruma K."/>
        </authorList>
    </citation>
    <scope>NUCLEOTIDE SEQUENCE [LARGE SCALE GENOMIC DNA]</scope>
    <source>
        <strain evidence="1 2">MAFF 239500</strain>
    </source>
</reference>
<name>A0AA37LBU8_9PEZI</name>
<dbReference type="GeneID" id="73326600"/>
<proteinExistence type="predicted"/>